<feature type="transmembrane region" description="Helical" evidence="1">
    <location>
        <begin position="20"/>
        <end position="38"/>
    </location>
</feature>
<organism evidence="2 3">
    <name type="scientific">Gillisia mitskevichiae</name>
    <dbReference type="NCBI Taxonomy" id="270921"/>
    <lineage>
        <taxon>Bacteria</taxon>
        <taxon>Pseudomonadati</taxon>
        <taxon>Bacteroidota</taxon>
        <taxon>Flavobacteriia</taxon>
        <taxon>Flavobacteriales</taxon>
        <taxon>Flavobacteriaceae</taxon>
        <taxon>Gillisia</taxon>
    </lineage>
</organism>
<sequence>MNFSTSTHKIIKEKLSTTALILWVGIVIFSLTFLAYFIDSNISPTNQLEDVLFPFYMISFLPITFSYFYQFIDFENIEILKKEYLEINENNLILNFKDIIRYEDITDIQIVIDAYYNQRINMAYRTPTEQKSLGVKNYIKIVTSTQSLNFHFKLENQFHQNSLEEIILKIVTENKLNNIDSKKSIGLIPNRFKNTDIYKSYVIAQIRSKRINCTEGLLLHGYESDKVAKDLRKKYCG</sequence>
<keyword evidence="1" id="KW-0472">Membrane</keyword>
<evidence type="ECO:0000313" key="3">
    <source>
        <dbReference type="Proteomes" id="UP000276282"/>
    </source>
</evidence>
<protein>
    <submittedName>
        <fullName evidence="2">Uncharacterized protein</fullName>
    </submittedName>
</protein>
<keyword evidence="3" id="KW-1185">Reference proteome</keyword>
<feature type="transmembrane region" description="Helical" evidence="1">
    <location>
        <begin position="53"/>
        <end position="72"/>
    </location>
</feature>
<keyword evidence="1" id="KW-0812">Transmembrane</keyword>
<evidence type="ECO:0000313" key="2">
    <source>
        <dbReference type="EMBL" id="RKS42488.1"/>
    </source>
</evidence>
<dbReference type="EMBL" id="RBLG01000011">
    <property type="protein sequence ID" value="RKS42488.1"/>
    <property type="molecule type" value="Genomic_DNA"/>
</dbReference>
<dbReference type="OrthoDB" id="1433457at2"/>
<dbReference type="RefSeq" id="WP_121347101.1">
    <property type="nucleotide sequence ID" value="NZ_RBLG01000011.1"/>
</dbReference>
<comment type="caution">
    <text evidence="2">The sequence shown here is derived from an EMBL/GenBank/DDBJ whole genome shotgun (WGS) entry which is preliminary data.</text>
</comment>
<dbReference type="Proteomes" id="UP000276282">
    <property type="component" value="Unassembled WGS sequence"/>
</dbReference>
<keyword evidence="1" id="KW-1133">Transmembrane helix</keyword>
<name>A0A495NZ98_9FLAO</name>
<gene>
    <name evidence="2" type="ORF">BC962_3277</name>
</gene>
<proteinExistence type="predicted"/>
<accession>A0A495NZ98</accession>
<dbReference type="AlphaFoldDB" id="A0A495NZ98"/>
<evidence type="ECO:0000256" key="1">
    <source>
        <dbReference type="SAM" id="Phobius"/>
    </source>
</evidence>
<reference evidence="2 3" key="1">
    <citation type="submission" date="2018-10" db="EMBL/GenBank/DDBJ databases">
        <title>Genomic Encyclopedia of Archaeal and Bacterial Type Strains, Phase II (KMG-II): from individual species to whole genera.</title>
        <authorList>
            <person name="Goeker M."/>
        </authorList>
    </citation>
    <scope>NUCLEOTIDE SEQUENCE [LARGE SCALE GENOMIC DNA]</scope>
    <source>
        <strain evidence="2 3">DSM 19839</strain>
    </source>
</reference>